<evidence type="ECO:0000259" key="1">
    <source>
        <dbReference type="Pfam" id="PF01370"/>
    </source>
</evidence>
<dbReference type="Pfam" id="PF01370">
    <property type="entry name" value="Epimerase"/>
    <property type="match status" value="1"/>
</dbReference>
<dbReference type="AlphaFoldDB" id="A0A6J4V0Z9"/>
<dbReference type="PANTHER" id="PTHR48079">
    <property type="entry name" value="PROTEIN YEEZ"/>
    <property type="match status" value="1"/>
</dbReference>
<dbReference type="InterPro" id="IPR036291">
    <property type="entry name" value="NAD(P)-bd_dom_sf"/>
</dbReference>
<gene>
    <name evidence="2" type="ORF">AVDCRST_MAG59-2691</name>
</gene>
<dbReference type="GO" id="GO:0005737">
    <property type="term" value="C:cytoplasm"/>
    <property type="evidence" value="ECO:0007669"/>
    <property type="project" value="TreeGrafter"/>
</dbReference>
<organism evidence="2">
    <name type="scientific">uncultured Thermomicrobiales bacterium</name>
    <dbReference type="NCBI Taxonomy" id="1645740"/>
    <lineage>
        <taxon>Bacteria</taxon>
        <taxon>Pseudomonadati</taxon>
        <taxon>Thermomicrobiota</taxon>
        <taxon>Thermomicrobia</taxon>
        <taxon>Thermomicrobiales</taxon>
        <taxon>environmental samples</taxon>
    </lineage>
</organism>
<dbReference type="PANTHER" id="PTHR48079:SF6">
    <property type="entry name" value="NAD(P)-BINDING DOMAIN-CONTAINING PROTEIN-RELATED"/>
    <property type="match status" value="1"/>
</dbReference>
<evidence type="ECO:0000313" key="2">
    <source>
        <dbReference type="EMBL" id="CAA9562296.1"/>
    </source>
</evidence>
<accession>A0A6J4V0Z9</accession>
<name>A0A6J4V0Z9_9BACT</name>
<dbReference type="GO" id="GO:0004029">
    <property type="term" value="F:aldehyde dehydrogenase (NAD+) activity"/>
    <property type="evidence" value="ECO:0007669"/>
    <property type="project" value="TreeGrafter"/>
</dbReference>
<dbReference type="EMBL" id="CADCWF010000171">
    <property type="protein sequence ID" value="CAA9562296.1"/>
    <property type="molecule type" value="Genomic_DNA"/>
</dbReference>
<dbReference type="InterPro" id="IPR001509">
    <property type="entry name" value="Epimerase_deHydtase"/>
</dbReference>
<protein>
    <recommendedName>
        <fullName evidence="1">NAD-dependent epimerase/dehydratase domain-containing protein</fullName>
    </recommendedName>
</protein>
<dbReference type="InterPro" id="IPR051783">
    <property type="entry name" value="NAD(P)-dependent_oxidoreduct"/>
</dbReference>
<proteinExistence type="predicted"/>
<dbReference type="SUPFAM" id="SSF51735">
    <property type="entry name" value="NAD(P)-binding Rossmann-fold domains"/>
    <property type="match status" value="1"/>
</dbReference>
<sequence>MSMNQDLHVVFGTGPAGTTLADELLARGRRVRLVNRTGTTPAPIPAGAELVAGDAADLATVQALSAGAAAIYNCTHASYERWPEVLPRLQENMIEGAAATGAKLVVIDTLYLYGPTGGRPMTEETPHLAVSRKGRLRAELAWGYLQAHRVGKARVAIGRAADFFGPRVINSTLGQFTFPAALAGEPMVAFGDVDLPHSYSYMPDIARGLATLGERDEALGRDWLLPVVPAPTTRQVADAIGAAVGRPPQLVAIPSMEAVRALGVLDPVFADEYEELFYQYTEPQIVDSSAIERAFGLRPTPLTEALAATVRWYREAPPPAA</sequence>
<dbReference type="Gene3D" id="3.40.50.720">
    <property type="entry name" value="NAD(P)-binding Rossmann-like Domain"/>
    <property type="match status" value="1"/>
</dbReference>
<reference evidence="2" key="1">
    <citation type="submission" date="2020-02" db="EMBL/GenBank/DDBJ databases">
        <authorList>
            <person name="Meier V. D."/>
        </authorList>
    </citation>
    <scope>NUCLEOTIDE SEQUENCE</scope>
    <source>
        <strain evidence="2">AVDCRST_MAG59</strain>
    </source>
</reference>
<feature type="domain" description="NAD-dependent epimerase/dehydratase" evidence="1">
    <location>
        <begin position="12"/>
        <end position="216"/>
    </location>
</feature>